<evidence type="ECO:0000256" key="1">
    <source>
        <dbReference type="ARBA" id="ARBA00008779"/>
    </source>
</evidence>
<dbReference type="OrthoDB" id="9777306at2"/>
<feature type="region of interest" description="Disordered" evidence="5">
    <location>
        <begin position="20"/>
        <end position="113"/>
    </location>
</feature>
<sequence>MARFDHHGADLRAYCRRPSVAAVRRPHRSLATGQPGHGSGLGRSGHRGRRPACRAAGAGRRHLRAGRSAADRPGSGRGLERPRKGPARRSGQAAAAPDAMTAGPPIASTGDPFMPTRPNVLFVMTDQQRFDTIAALGNARVATPNLDRLAARGTVFDNAYSTTPVCVPARYTLRSGCEPTRTGVYDNSVPTGGHADIRQRCGPYLAEAMRQRGYRTWGVGKFHTTPWDAPLGYDVQRHSEEFYGTPEQRAGDAYASWIAREHPEYDWIEALMGERTDMYYMPQLSPLPADCTVESWATREAIGLLAAGDGRPWFGVVSYIGPHPPFAPPLPYNRMYDPDQMPDPVCGDRAIDHLDQHIPWMNHLVYAEDVDPHRARTLKARYYGEISYIDACIGDLLDAVERRPDAGNTVICFFADHGDLLGDHHGWQKESFFEASARVPFLISWPDRIAAGDRRSELVCLTDLFGLATSAAGEPELRQGSDLLGLLTGTAPPRETLFGYHGRPGTRRFKAMVRQGGLKLIWLANGGHRLLFDLTSDPDELVPVQQARPHDADRLTALLAERLRVEGVTECLDGVGLRTFPYETWPLTRIHQFDLSRGVTGFGAG</sequence>
<evidence type="ECO:0000313" key="8">
    <source>
        <dbReference type="Proteomes" id="UP000309128"/>
    </source>
</evidence>
<dbReference type="InterPro" id="IPR050738">
    <property type="entry name" value="Sulfatase"/>
</dbReference>
<dbReference type="PROSITE" id="PS00149">
    <property type="entry name" value="SULFATASE_2"/>
    <property type="match status" value="1"/>
</dbReference>
<dbReference type="Proteomes" id="UP000309128">
    <property type="component" value="Unassembled WGS sequence"/>
</dbReference>
<dbReference type="InterPro" id="IPR000917">
    <property type="entry name" value="Sulfatase_N"/>
</dbReference>
<evidence type="ECO:0000259" key="6">
    <source>
        <dbReference type="Pfam" id="PF00884"/>
    </source>
</evidence>
<evidence type="ECO:0000256" key="4">
    <source>
        <dbReference type="ARBA" id="ARBA00022837"/>
    </source>
</evidence>
<dbReference type="PANTHER" id="PTHR42693">
    <property type="entry name" value="ARYLSULFATASE FAMILY MEMBER"/>
    <property type="match status" value="1"/>
</dbReference>
<feature type="domain" description="Sulfatase N-terminal" evidence="6">
    <location>
        <begin position="118"/>
        <end position="465"/>
    </location>
</feature>
<dbReference type="GO" id="GO:0046872">
    <property type="term" value="F:metal ion binding"/>
    <property type="evidence" value="ECO:0007669"/>
    <property type="project" value="UniProtKB-KW"/>
</dbReference>
<dbReference type="EMBL" id="VCKY01000031">
    <property type="protein sequence ID" value="TMR22279.1"/>
    <property type="molecule type" value="Genomic_DNA"/>
</dbReference>
<keyword evidence="4" id="KW-0106">Calcium</keyword>
<evidence type="ECO:0000256" key="3">
    <source>
        <dbReference type="ARBA" id="ARBA00022801"/>
    </source>
</evidence>
<keyword evidence="2" id="KW-0479">Metal-binding</keyword>
<evidence type="ECO:0000256" key="2">
    <source>
        <dbReference type="ARBA" id="ARBA00022723"/>
    </source>
</evidence>
<evidence type="ECO:0000313" key="7">
    <source>
        <dbReference type="EMBL" id="TMR22279.1"/>
    </source>
</evidence>
<accession>A0A5S4FNR7</accession>
<evidence type="ECO:0000256" key="5">
    <source>
        <dbReference type="SAM" id="MobiDB-lite"/>
    </source>
</evidence>
<keyword evidence="8" id="KW-1185">Reference proteome</keyword>
<dbReference type="Pfam" id="PF00884">
    <property type="entry name" value="Sulfatase"/>
    <property type="match status" value="1"/>
</dbReference>
<dbReference type="SUPFAM" id="SSF53649">
    <property type="entry name" value="Alkaline phosphatase-like"/>
    <property type="match status" value="1"/>
</dbReference>
<name>A0A5S4FNR7_9ACTN</name>
<dbReference type="AlphaFoldDB" id="A0A5S4FNR7"/>
<proteinExistence type="inferred from homology"/>
<comment type="caution">
    <text evidence="7">The sequence shown here is derived from an EMBL/GenBank/DDBJ whole genome shotgun (WGS) entry which is preliminary data.</text>
</comment>
<comment type="similarity">
    <text evidence="1">Belongs to the sulfatase family.</text>
</comment>
<dbReference type="Gene3D" id="3.40.720.10">
    <property type="entry name" value="Alkaline Phosphatase, subunit A"/>
    <property type="match status" value="1"/>
</dbReference>
<protein>
    <submittedName>
        <fullName evidence="7">Choline-sulfatase</fullName>
    </submittedName>
</protein>
<gene>
    <name evidence="7" type="ORF">ETD86_11995</name>
</gene>
<keyword evidence="3" id="KW-0378">Hydrolase</keyword>
<dbReference type="InterPro" id="IPR024607">
    <property type="entry name" value="Sulfatase_CS"/>
</dbReference>
<feature type="compositionally biased region" description="Low complexity" evidence="5">
    <location>
        <begin position="93"/>
        <end position="105"/>
    </location>
</feature>
<dbReference type="InterPro" id="IPR017850">
    <property type="entry name" value="Alkaline_phosphatase_core_sf"/>
</dbReference>
<dbReference type="GO" id="GO:0004065">
    <property type="term" value="F:arylsulfatase activity"/>
    <property type="evidence" value="ECO:0007669"/>
    <property type="project" value="TreeGrafter"/>
</dbReference>
<organism evidence="7 8">
    <name type="scientific">Nonomuraea turkmeniaca</name>
    <dbReference type="NCBI Taxonomy" id="103838"/>
    <lineage>
        <taxon>Bacteria</taxon>
        <taxon>Bacillati</taxon>
        <taxon>Actinomycetota</taxon>
        <taxon>Actinomycetes</taxon>
        <taxon>Streptosporangiales</taxon>
        <taxon>Streptosporangiaceae</taxon>
        <taxon>Nonomuraea</taxon>
    </lineage>
</organism>
<dbReference type="PANTHER" id="PTHR42693:SF33">
    <property type="entry name" value="ARYLSULFATASE"/>
    <property type="match status" value="1"/>
</dbReference>
<reference evidence="7 8" key="1">
    <citation type="submission" date="2019-05" db="EMBL/GenBank/DDBJ databases">
        <title>Draft genome sequence of Nonomuraea turkmeniaca DSM 43926.</title>
        <authorList>
            <person name="Saricaoglu S."/>
            <person name="Isik K."/>
        </authorList>
    </citation>
    <scope>NUCLEOTIDE SEQUENCE [LARGE SCALE GENOMIC DNA]</scope>
    <source>
        <strain evidence="7 8">DSM 43926</strain>
    </source>
</reference>